<feature type="region of interest" description="Disordered" evidence="1">
    <location>
        <begin position="40"/>
        <end position="113"/>
    </location>
</feature>
<keyword evidence="3" id="KW-1185">Reference proteome</keyword>
<accession>A0A8J4FRU1</accession>
<feature type="compositionally biased region" description="Pro residues" evidence="1">
    <location>
        <begin position="96"/>
        <end position="109"/>
    </location>
</feature>
<dbReference type="AlphaFoldDB" id="A0A8J4FRU1"/>
<proteinExistence type="predicted"/>
<feature type="compositionally biased region" description="Polar residues" evidence="1">
    <location>
        <begin position="45"/>
        <end position="54"/>
    </location>
</feature>
<evidence type="ECO:0000256" key="1">
    <source>
        <dbReference type="SAM" id="MobiDB-lite"/>
    </source>
</evidence>
<gene>
    <name evidence="2" type="ORF">Vretifemale_14698</name>
</gene>
<feature type="compositionally biased region" description="Low complexity" evidence="1">
    <location>
        <begin position="60"/>
        <end position="95"/>
    </location>
</feature>
<reference evidence="2" key="1">
    <citation type="journal article" date="2021" name="Proc. Natl. Acad. Sci. U.S.A.">
        <title>Three genomes in the algal genus Volvox reveal the fate of a haploid sex-determining region after a transition to homothallism.</title>
        <authorList>
            <person name="Yamamoto K."/>
            <person name="Hamaji T."/>
            <person name="Kawai-Toyooka H."/>
            <person name="Matsuzaki R."/>
            <person name="Takahashi F."/>
            <person name="Nishimura Y."/>
            <person name="Kawachi M."/>
            <person name="Noguchi H."/>
            <person name="Minakuchi Y."/>
            <person name="Umen J.G."/>
            <person name="Toyoda A."/>
            <person name="Nozaki H."/>
        </authorList>
    </citation>
    <scope>NUCLEOTIDE SEQUENCE</scope>
    <source>
        <strain evidence="2">NIES-3786</strain>
    </source>
</reference>
<sequence>MMLHPPSLPAPTAAPATPWSAVVLTPPPLAPFPFVVQAPRAPSASLPTSGNAEATLTIGPSSSPTAAVTVPTTSASPPTDWCLPLVLLPGSSSRLPPQPPPTPSSPPTPIMTTSSFCPTALLAAAWLPSPTCTPLPPIR</sequence>
<evidence type="ECO:0000313" key="2">
    <source>
        <dbReference type="EMBL" id="GIL86299.1"/>
    </source>
</evidence>
<dbReference type="OrthoDB" id="556872at2759"/>
<evidence type="ECO:0000313" key="3">
    <source>
        <dbReference type="Proteomes" id="UP000747110"/>
    </source>
</evidence>
<protein>
    <submittedName>
        <fullName evidence="2">Uncharacterized protein</fullName>
    </submittedName>
</protein>
<name>A0A8J4FRU1_9CHLO</name>
<organism evidence="2 3">
    <name type="scientific">Volvox reticuliferus</name>
    <dbReference type="NCBI Taxonomy" id="1737510"/>
    <lineage>
        <taxon>Eukaryota</taxon>
        <taxon>Viridiplantae</taxon>
        <taxon>Chlorophyta</taxon>
        <taxon>core chlorophytes</taxon>
        <taxon>Chlorophyceae</taxon>
        <taxon>CS clade</taxon>
        <taxon>Chlamydomonadales</taxon>
        <taxon>Volvocaceae</taxon>
        <taxon>Volvox</taxon>
    </lineage>
</organism>
<dbReference type="Proteomes" id="UP000747110">
    <property type="component" value="Unassembled WGS sequence"/>
</dbReference>
<dbReference type="EMBL" id="BNCP01000035">
    <property type="protein sequence ID" value="GIL86299.1"/>
    <property type="molecule type" value="Genomic_DNA"/>
</dbReference>
<comment type="caution">
    <text evidence="2">The sequence shown here is derived from an EMBL/GenBank/DDBJ whole genome shotgun (WGS) entry which is preliminary data.</text>
</comment>